<dbReference type="GO" id="GO:0006508">
    <property type="term" value="P:proteolysis"/>
    <property type="evidence" value="ECO:0007669"/>
    <property type="project" value="UniProtKB-KW"/>
</dbReference>
<dbReference type="PANTHER" id="PTHR13367:SF32">
    <property type="entry name" value="DUF6606 DOMAIN-CONTAINING PROTEIN"/>
    <property type="match status" value="1"/>
</dbReference>
<proteinExistence type="predicted"/>
<feature type="compositionally biased region" description="Acidic residues" evidence="7">
    <location>
        <begin position="2439"/>
        <end position="2454"/>
    </location>
</feature>
<evidence type="ECO:0000313" key="10">
    <source>
        <dbReference type="EMBL" id="RYN62003.1"/>
    </source>
</evidence>
<dbReference type="InterPro" id="IPR022099">
    <property type="entry name" value="DUF3638"/>
</dbReference>
<feature type="domain" description="DUF3638" evidence="8">
    <location>
        <begin position="2035"/>
        <end position="2258"/>
    </location>
</feature>
<keyword evidence="3" id="KW-0645">Protease</keyword>
<organism evidence="10 11">
    <name type="scientific">Alternaria tenuissima</name>
    <dbReference type="NCBI Taxonomy" id="119927"/>
    <lineage>
        <taxon>Eukaryota</taxon>
        <taxon>Fungi</taxon>
        <taxon>Dikarya</taxon>
        <taxon>Ascomycota</taxon>
        <taxon>Pezizomycotina</taxon>
        <taxon>Dothideomycetes</taxon>
        <taxon>Pleosporomycetidae</taxon>
        <taxon>Pleosporales</taxon>
        <taxon>Pleosporineae</taxon>
        <taxon>Pleosporaceae</taxon>
        <taxon>Alternaria</taxon>
        <taxon>Alternaria sect. Alternaria</taxon>
        <taxon>Alternaria alternata complex</taxon>
    </lineage>
</organism>
<accession>A0A4Q4MX43</accession>
<evidence type="ECO:0000256" key="7">
    <source>
        <dbReference type="SAM" id="MobiDB-lite"/>
    </source>
</evidence>
<protein>
    <recommendedName>
        <fullName evidence="2">ubiquitinyl hydrolase 1</fullName>
        <ecNumber evidence="2">3.4.19.12</ecNumber>
    </recommendedName>
</protein>
<evidence type="ECO:0000256" key="4">
    <source>
        <dbReference type="ARBA" id="ARBA00022786"/>
    </source>
</evidence>
<evidence type="ECO:0000259" key="8">
    <source>
        <dbReference type="Pfam" id="PF12340"/>
    </source>
</evidence>
<feature type="compositionally biased region" description="Acidic residues" evidence="7">
    <location>
        <begin position="2462"/>
        <end position="2486"/>
    </location>
</feature>
<comment type="catalytic activity">
    <reaction evidence="1">
        <text>Thiol-dependent hydrolysis of ester, thioester, amide, peptide and isopeptide bonds formed by the C-terminal Gly of ubiquitin (a 76-residue protein attached to proteins as an intracellular targeting signal).</text>
        <dbReference type="EC" id="3.4.19.12"/>
    </reaction>
</comment>
<dbReference type="GO" id="GO:0004843">
    <property type="term" value="F:cysteine-type deubiquitinase activity"/>
    <property type="evidence" value="ECO:0007669"/>
    <property type="project" value="UniProtKB-EC"/>
</dbReference>
<evidence type="ECO:0000259" key="9">
    <source>
        <dbReference type="Pfam" id="PF20255"/>
    </source>
</evidence>
<evidence type="ECO:0000256" key="1">
    <source>
        <dbReference type="ARBA" id="ARBA00000707"/>
    </source>
</evidence>
<dbReference type="Pfam" id="PF12340">
    <property type="entry name" value="DUF3638"/>
    <property type="match status" value="1"/>
</dbReference>
<dbReference type="InterPro" id="IPR046541">
    <property type="entry name" value="DUF6606"/>
</dbReference>
<keyword evidence="5" id="KW-0378">Hydrolase</keyword>
<feature type="domain" description="DUF6606" evidence="9">
    <location>
        <begin position="14"/>
        <end position="287"/>
    </location>
</feature>
<evidence type="ECO:0000256" key="5">
    <source>
        <dbReference type="ARBA" id="ARBA00022801"/>
    </source>
</evidence>
<dbReference type="PANTHER" id="PTHR13367">
    <property type="entry name" value="UBIQUITIN THIOESTERASE"/>
    <property type="match status" value="1"/>
</dbReference>
<comment type="caution">
    <text evidence="10">The sequence shown here is derived from an EMBL/GenBank/DDBJ whole genome shotgun (WGS) entry which is preliminary data.</text>
</comment>
<dbReference type="EMBL" id="PDXA01000001">
    <property type="protein sequence ID" value="RYN62003.1"/>
    <property type="molecule type" value="Genomic_DNA"/>
</dbReference>
<evidence type="ECO:0000256" key="3">
    <source>
        <dbReference type="ARBA" id="ARBA00022670"/>
    </source>
</evidence>
<reference evidence="11" key="1">
    <citation type="journal article" date="2019" name="bioRxiv">
        <title>Genomics, evolutionary history and diagnostics of the Alternaria alternata species group including apple and Asian pear pathotypes.</title>
        <authorList>
            <person name="Armitage A.D."/>
            <person name="Cockerton H.M."/>
            <person name="Sreenivasaprasad S."/>
            <person name="Woodhall J.W."/>
            <person name="Lane C.R."/>
            <person name="Harrison R.J."/>
            <person name="Clarkson J.P."/>
        </authorList>
    </citation>
    <scope>NUCLEOTIDE SEQUENCE [LARGE SCALE GENOMIC DNA]</scope>
    <source>
        <strain evidence="11">FERA 1082</strain>
    </source>
</reference>
<keyword evidence="6" id="KW-0788">Thiol protease</keyword>
<dbReference type="EC" id="3.4.19.12" evidence="2"/>
<dbReference type="Pfam" id="PF20255">
    <property type="entry name" value="DUF6606"/>
    <property type="match status" value="1"/>
</dbReference>
<sequence length="2486" mass="282195">MAAAARVPFLEQQYNHVALPRNVPGKEDGNLRRIEEALLERMLDAVARLAPHVATDLACHIQGLRATLLACQVLNVDGTIGKAALTKELRDLSHRKMLVLHIAPQNCALLVYPQELNPGEHTIVFEAFETSATADKVLAAKGALQWDFPGCAVSVPASKFYEEAFQEALATFIEQASSEPVTKFAAITWKAAATIPEIRDTSDPALISGLLMTILEANGTAVSVPCLRKRVRDTVVFDNARTPWRRSAFYLVLRVAVQRYLYYHLGAEVGRLYYKTLMCLLHAQLLENILKRIPLDAVFSFRQKLGRRLAKLASDVHGANRSSTGRYANLLLSFESSFETTLATTGGYLKRVWRTHRESRERFIPLLRQYALPHEFHLRMKNSGRFLRGVLSARPPYSRSEEQTSDERLQSYLQSKASVKPYMKAVSSHIASSKLVEDVIFPAKQSTQPEGLLAIQMSRVIRDYVARISTMDLAYPNQKSQHLLHVMELWVLMDQDAVACYPLLKEYHPGFDADILDPIQLLTREEMIRSQEVRKYLHSRYRARSNAESKTIFDDPADDCFAAQYYDREDPQGELPVIREDIEQAADVACDAKSVEWEEKSKHHAQTINKRNEKECIYDTSVGWDGMTQSRHRRPCDWHDLHNEAKAFRIQIHEHPLPSYEPAVKAALFELQCPEVFAAYRDATWLLLSKLCNQTIEKLDRISLIREYSQLRQYVNNTNCQVTLGSYKKAHLECHYASWGFPIGLEEVIRTCGLKPKYYDRLGEVWTHKSKKASFWHHFPVKCPLNSPLVSLELDYAMWPTSNEVQASQARCPQGVGIHEFTALQGLLAGTHSRWLDLLREMGSTNLNFSSESTWVLVLRLVLQLGPNTVADSLCTDVHRALSDDGLCSKLLQQVQYRLEAIQRNWREPVQMELLITVLLKVTSLTLSTTVRNEGISLLQEARKITDGWRKELQPMVTEDPNVLQSAIWASLLCKRTMHVDEPPWLDPESLRMYLDASISLQYNLAGSFDAMPYNMRNAIVQDILFAYDHREVVSSAILATQETFRAALEAVWYIPDDYKLNEADFQGVPGTWYLSYTLHSPAEQHSYFVHYNYVYGTLLIDGQEMGTLPQSYRMDRTYQHILGTKNPIVYPSPLRGMDFALSETVRGHRIHLGYRDNRLIIRADQGGQLLEFIPRHAFGLEGPTPDLPRPLVEDCYHWLHVYSGHIEIRQSSQWASKLMNWWIRWHPSGFYHAVRRFQEPAQTTLLDTGSDLVKSVTRIFSHFEFPSQILVFASVDGKIFVDLKRMELSFHINQEGLLQSPRLGAIILQNQDAGTWYGLMNKIVVHSIANRRQKSILVPWGGIRVSKDGPHVSVDIEMGQGVYLKYAINDVLGRIDCAPEPRLLYMKALLHAYTSHAIADPLTRRTGTEEALYLLQTGTYQPWNPLLPDEIATLHRIAELSPKRGYYPPDARYMETVLWEPKCTIYMQDDRYATVVATILRRSANLSRFFLDREVQEIIRLESDITHLAARAVGRSNLQMGKKNGSQDVPYSARDSRRASRDRLNVLEVSKLLLNWESTCSLDTTLTALLHDAPVLGGYDKYYRKCLLTDHLAVDIKAEWGALAQKSLQCSVEDRFSLMFLLGTIAFSSDADLNLLRVLISFAMIPEIRAIKAPSHAAYFHFRADGAPPASYLISLMERARMPFSETGFRKRSQLVKAESLHGPSVDHACELLAGSIIQQWPASDIDLRRLVAIDPTYLNVDQALADVASEWTRLTRNHELSLYLEQVQEVLSRMTTHQTEASLVLIASSDTELMPSSLYPIRSREYDDQSLSDLMKARVVTIEEPRTTAPPHTSWSYAGALTVRSGNTTHHSTKMHNFVGVAQTKKAPLYPRVAHPPPQEIGMLRDIVANFKDPSSFVQCRYAKEMDASIDALQKHVLHARDTAHITFPQVTTADILPAKDVMAAAADRIRCSLQDPQAKWLQMADAYHKLTTIELLTELRTTAGTAFGAGMKEALVAFGVAVSKLQRLLRIQDAQKRWKKQQERDEWANKGHGNWSPMTFPDWLLLEIDGDILLRDEQVQVALATVSPQTNENSVLQLLMGKGKTSCILPMVAALLADQANLARVVVPRALLLQSAQVMQAKLGGLVDRELMHIPFSRKTSPTKALMSLYRKLHERLKARRGILIALPEHILSFKLSGLQQLCDEKLETASMMIETQRWLDEHTRDVLDECDVSLAIRTQLIYPSGTQATVDGHPMRWQVTQAVLHLVKDFSSSVQSRYPRSIEVVNRGSAGFPLLHFLRKDAENYLIELLVKIICKGQTPLILPCAEYPAALMKDVQGYFKAPVWLRVEMGLFAGRLYLEWDEYYQLLEYLGLDENLSQHLEKDAFAKKPLTFGRVHEWLALRRKGQDFEHTPMGFVTTGKPFTENHPFFRKLAHGDDPALRQHVARAVPGQLDSMEEEEDHDDHDEEEFVPAVEHVDDSEGEDEGFASSDDEAFVDAEDGE</sequence>
<name>A0A4Q4MX43_9PLEO</name>
<evidence type="ECO:0000313" key="11">
    <source>
        <dbReference type="Proteomes" id="UP000292402"/>
    </source>
</evidence>
<evidence type="ECO:0000256" key="2">
    <source>
        <dbReference type="ARBA" id="ARBA00012759"/>
    </source>
</evidence>
<feature type="region of interest" description="Disordered" evidence="7">
    <location>
        <begin position="2438"/>
        <end position="2486"/>
    </location>
</feature>
<keyword evidence="4" id="KW-0833">Ubl conjugation pathway</keyword>
<gene>
    <name evidence="10" type="ORF">AA0114_g75</name>
</gene>
<dbReference type="Proteomes" id="UP000292402">
    <property type="component" value="Unassembled WGS sequence"/>
</dbReference>
<dbReference type="InterPro" id="IPR051346">
    <property type="entry name" value="OTU_Deubiquitinase"/>
</dbReference>
<evidence type="ECO:0000256" key="6">
    <source>
        <dbReference type="ARBA" id="ARBA00022807"/>
    </source>
</evidence>